<dbReference type="EMBL" id="HBNR01067220">
    <property type="protein sequence ID" value="CAE4639893.1"/>
    <property type="molecule type" value="Transcribed_RNA"/>
</dbReference>
<dbReference type="Pfam" id="PF02535">
    <property type="entry name" value="Zip"/>
    <property type="match status" value="1"/>
</dbReference>
<keyword evidence="3 6" id="KW-1133">Transmembrane helix</keyword>
<evidence type="ECO:0000256" key="1">
    <source>
        <dbReference type="ARBA" id="ARBA00004141"/>
    </source>
</evidence>
<reference evidence="7" key="1">
    <citation type="submission" date="2021-01" db="EMBL/GenBank/DDBJ databases">
        <authorList>
            <person name="Corre E."/>
            <person name="Pelletier E."/>
            <person name="Niang G."/>
            <person name="Scheremetjew M."/>
            <person name="Finn R."/>
            <person name="Kale V."/>
            <person name="Holt S."/>
            <person name="Cochrane G."/>
            <person name="Meng A."/>
            <person name="Brown T."/>
            <person name="Cohen L."/>
        </authorList>
    </citation>
    <scope>NUCLEOTIDE SEQUENCE</scope>
    <source>
        <strain evidence="7">CCMP3105</strain>
    </source>
</reference>
<dbReference type="NCBIfam" id="NF003243">
    <property type="entry name" value="PRK04201.1"/>
    <property type="match status" value="1"/>
</dbReference>
<dbReference type="AlphaFoldDB" id="A0A7S4VN84"/>
<feature type="transmembrane region" description="Helical" evidence="6">
    <location>
        <begin position="12"/>
        <end position="34"/>
    </location>
</feature>
<sequence length="324" mass="34396">MTSGSAPSLDNAGIGFLLVAAAGLSTALGAAVVYNTRLVRVASKPVLAAGLGFSGGVMLYVSFIEIFVKSLEAFGTVAEEERNAYFLATLCLFSGMLLMRLIAILVHWLDANHHHHENEEMSEGREVRSNAIASSIGQVDVQPAGHSAENGEANGEGEAPEPAAKAPAEKKLMHMGLNTAAAIAIHNFPEGLATFVATLAEPTVGMTLAIAIAIHNVPEGLCVALPIYYATGHRHRAFLWGLLSGVSEPVGAFIGWLLVKLTDSDMNQEVYGTLFGLVSGMMIMIVLLELLPTGFRYDPQDRFVTSSLVLGMLVMALSLCLFKL</sequence>
<feature type="transmembrane region" description="Helical" evidence="6">
    <location>
        <begin position="303"/>
        <end position="322"/>
    </location>
</feature>
<feature type="transmembrane region" description="Helical" evidence="6">
    <location>
        <begin position="84"/>
        <end position="109"/>
    </location>
</feature>
<proteinExistence type="predicted"/>
<feature type="transmembrane region" description="Helical" evidence="6">
    <location>
        <begin position="46"/>
        <end position="64"/>
    </location>
</feature>
<keyword evidence="4 6" id="KW-0472">Membrane</keyword>
<name>A0A7S4VN84_9DINO</name>
<dbReference type="InterPro" id="IPR003689">
    <property type="entry name" value="ZIP"/>
</dbReference>
<evidence type="ECO:0000256" key="2">
    <source>
        <dbReference type="ARBA" id="ARBA00022692"/>
    </source>
</evidence>
<dbReference type="GO" id="GO:0005385">
    <property type="term" value="F:zinc ion transmembrane transporter activity"/>
    <property type="evidence" value="ECO:0007669"/>
    <property type="project" value="TreeGrafter"/>
</dbReference>
<accession>A0A7S4VN84</accession>
<dbReference type="PANTHER" id="PTHR11040">
    <property type="entry name" value="ZINC/IRON TRANSPORTER"/>
    <property type="match status" value="1"/>
</dbReference>
<evidence type="ECO:0000313" key="7">
    <source>
        <dbReference type="EMBL" id="CAE4639893.1"/>
    </source>
</evidence>
<evidence type="ECO:0008006" key="8">
    <source>
        <dbReference type="Google" id="ProtNLM"/>
    </source>
</evidence>
<dbReference type="PANTHER" id="PTHR11040:SF205">
    <property type="entry name" value="ZINC TRANSPORTER ZUPT"/>
    <property type="match status" value="1"/>
</dbReference>
<feature type="transmembrane region" description="Helical" evidence="6">
    <location>
        <begin position="237"/>
        <end position="259"/>
    </location>
</feature>
<organism evidence="7">
    <name type="scientific">Alexandrium monilatum</name>
    <dbReference type="NCBI Taxonomy" id="311494"/>
    <lineage>
        <taxon>Eukaryota</taxon>
        <taxon>Sar</taxon>
        <taxon>Alveolata</taxon>
        <taxon>Dinophyceae</taxon>
        <taxon>Gonyaulacales</taxon>
        <taxon>Pyrocystaceae</taxon>
        <taxon>Alexandrium</taxon>
    </lineage>
</organism>
<evidence type="ECO:0000256" key="4">
    <source>
        <dbReference type="ARBA" id="ARBA00023136"/>
    </source>
</evidence>
<gene>
    <name evidence="7" type="ORF">AMON00008_LOCUS47516</name>
</gene>
<protein>
    <recommendedName>
        <fullName evidence="8">Zinc transporter ZupT</fullName>
    </recommendedName>
</protein>
<feature type="transmembrane region" description="Helical" evidence="6">
    <location>
        <begin position="271"/>
        <end position="291"/>
    </location>
</feature>
<keyword evidence="2 6" id="KW-0812">Transmembrane</keyword>
<comment type="subcellular location">
    <subcellularLocation>
        <location evidence="1">Membrane</location>
        <topology evidence="1">Multi-pass membrane protein</topology>
    </subcellularLocation>
</comment>
<evidence type="ECO:0000256" key="5">
    <source>
        <dbReference type="SAM" id="MobiDB-lite"/>
    </source>
</evidence>
<evidence type="ECO:0000256" key="6">
    <source>
        <dbReference type="SAM" id="Phobius"/>
    </source>
</evidence>
<feature type="region of interest" description="Disordered" evidence="5">
    <location>
        <begin position="142"/>
        <end position="166"/>
    </location>
</feature>
<dbReference type="GO" id="GO:0016020">
    <property type="term" value="C:membrane"/>
    <property type="evidence" value="ECO:0007669"/>
    <property type="project" value="UniProtKB-SubCell"/>
</dbReference>
<feature type="compositionally biased region" description="Low complexity" evidence="5">
    <location>
        <begin position="148"/>
        <end position="166"/>
    </location>
</feature>
<evidence type="ECO:0000256" key="3">
    <source>
        <dbReference type="ARBA" id="ARBA00022989"/>
    </source>
</evidence>